<protein>
    <submittedName>
        <fullName evidence="8">Dioxygenase</fullName>
    </submittedName>
</protein>
<keyword evidence="4" id="KW-0472">Membrane</keyword>
<gene>
    <name evidence="8" type="ORF">TH25_11655</name>
</gene>
<feature type="signal peptide" evidence="7">
    <location>
        <begin position="1"/>
        <end position="23"/>
    </location>
</feature>
<dbReference type="SUPFAM" id="SSF53850">
    <property type="entry name" value="Periplasmic binding protein-like II"/>
    <property type="match status" value="1"/>
</dbReference>
<reference evidence="8 9" key="1">
    <citation type="submission" date="2014-07" db="EMBL/GenBank/DDBJ databases">
        <title>Draft genome sequence of Thalassospira profundimaris S25-3-2.</title>
        <authorList>
            <person name="Lai Q."/>
            <person name="Shao Z."/>
        </authorList>
    </citation>
    <scope>NUCLEOTIDE SEQUENCE [LARGE SCALE GENOMIC DNA]</scope>
    <source>
        <strain evidence="8 9">S25-3-2</strain>
    </source>
</reference>
<comment type="subcellular location">
    <subcellularLocation>
        <location evidence="1">Membrane</location>
        <topology evidence="1">Lipid-anchor</topology>
    </subcellularLocation>
</comment>
<dbReference type="RefSeq" id="WP_114088475.1">
    <property type="nucleotide sequence ID" value="NZ_JPWH01000008.1"/>
</dbReference>
<proteinExistence type="inferred from homology"/>
<evidence type="ECO:0000256" key="3">
    <source>
        <dbReference type="ARBA" id="ARBA00022729"/>
    </source>
</evidence>
<keyword evidence="5" id="KW-0564">Palmitate</keyword>
<evidence type="ECO:0000313" key="9">
    <source>
        <dbReference type="Proteomes" id="UP000252517"/>
    </source>
</evidence>
<dbReference type="Pfam" id="PF03180">
    <property type="entry name" value="Lipoprotein_9"/>
    <property type="match status" value="1"/>
</dbReference>
<accession>A0A367X9X5</accession>
<organism evidence="8 9">
    <name type="scientific">Thalassospira profundimaris</name>
    <dbReference type="NCBI Taxonomy" id="502049"/>
    <lineage>
        <taxon>Bacteria</taxon>
        <taxon>Pseudomonadati</taxon>
        <taxon>Pseudomonadota</taxon>
        <taxon>Alphaproteobacteria</taxon>
        <taxon>Rhodospirillales</taxon>
        <taxon>Thalassospiraceae</taxon>
        <taxon>Thalassospira</taxon>
    </lineage>
</organism>
<evidence type="ECO:0000256" key="4">
    <source>
        <dbReference type="ARBA" id="ARBA00023136"/>
    </source>
</evidence>
<dbReference type="GO" id="GO:0016020">
    <property type="term" value="C:membrane"/>
    <property type="evidence" value="ECO:0007669"/>
    <property type="project" value="UniProtKB-SubCell"/>
</dbReference>
<comment type="similarity">
    <text evidence="2">Belongs to the NlpA lipoprotein family.</text>
</comment>
<dbReference type="Proteomes" id="UP000252517">
    <property type="component" value="Unassembled WGS sequence"/>
</dbReference>
<keyword evidence="8" id="KW-0560">Oxidoreductase</keyword>
<evidence type="ECO:0000256" key="5">
    <source>
        <dbReference type="ARBA" id="ARBA00023139"/>
    </source>
</evidence>
<keyword evidence="6" id="KW-0449">Lipoprotein</keyword>
<evidence type="ECO:0000256" key="7">
    <source>
        <dbReference type="SAM" id="SignalP"/>
    </source>
</evidence>
<comment type="caution">
    <text evidence="8">The sequence shown here is derived from an EMBL/GenBank/DDBJ whole genome shotgun (WGS) entry which is preliminary data.</text>
</comment>
<dbReference type="CDD" id="cd13598">
    <property type="entry name" value="PBP2_lipoprotein_IlpA_like"/>
    <property type="match status" value="1"/>
</dbReference>
<dbReference type="Gene3D" id="3.40.190.10">
    <property type="entry name" value="Periplasmic binding protein-like II"/>
    <property type="match status" value="2"/>
</dbReference>
<dbReference type="GO" id="GO:0051213">
    <property type="term" value="F:dioxygenase activity"/>
    <property type="evidence" value="ECO:0007669"/>
    <property type="project" value="UniProtKB-KW"/>
</dbReference>
<dbReference type="PIRSF" id="PIRSF002854">
    <property type="entry name" value="MetQ"/>
    <property type="match status" value="1"/>
</dbReference>
<evidence type="ECO:0000256" key="6">
    <source>
        <dbReference type="ARBA" id="ARBA00023288"/>
    </source>
</evidence>
<dbReference type="InterPro" id="IPR004872">
    <property type="entry name" value="Lipoprotein_NlpA"/>
</dbReference>
<dbReference type="NCBIfam" id="TIGR00363">
    <property type="entry name" value="MetQ/NlpA family lipoprotein"/>
    <property type="match status" value="1"/>
</dbReference>
<dbReference type="EMBL" id="JPWH01000008">
    <property type="protein sequence ID" value="RCK50259.1"/>
    <property type="molecule type" value="Genomic_DNA"/>
</dbReference>
<evidence type="ECO:0000313" key="8">
    <source>
        <dbReference type="EMBL" id="RCK50259.1"/>
    </source>
</evidence>
<sequence>MRILKSLSAAIILTASLAIPAFAQDEIKIGVTAGEHEEIMEQVAKVAAEKGLKLDIITFTDYVLPNQALDDGDLDANSFQHVPYLDNQIKDRGYKLSVVGYNFVTPMGIYSDKFKSLNDLPDGAKIAIPNDPTNGGRALLLLQAKGLIKVDPDAGLVVSPLDVTENPKGFDFIELDAAQLPRSLADVDAAAINTNYAIEAGMNPTRDSIAIESKDSPYANVIVTRTEDKDKPWVKTLVESYNSDTIRDFINKKYDGAVVPVF</sequence>
<dbReference type="PANTHER" id="PTHR30429:SF1">
    <property type="entry name" value="D-METHIONINE-BINDING LIPOPROTEIN METQ-RELATED"/>
    <property type="match status" value="1"/>
</dbReference>
<dbReference type="PANTHER" id="PTHR30429">
    <property type="entry name" value="D-METHIONINE-BINDING LIPOPROTEIN METQ"/>
    <property type="match status" value="1"/>
</dbReference>
<dbReference type="AlphaFoldDB" id="A0A367X9X5"/>
<name>A0A367X9X5_9PROT</name>
<keyword evidence="3 7" id="KW-0732">Signal</keyword>
<keyword evidence="8" id="KW-0223">Dioxygenase</keyword>
<dbReference type="OrthoDB" id="9812878at2"/>
<feature type="chain" id="PRO_5016637688" evidence="7">
    <location>
        <begin position="24"/>
        <end position="262"/>
    </location>
</feature>
<evidence type="ECO:0000256" key="2">
    <source>
        <dbReference type="ARBA" id="ARBA00008973"/>
    </source>
</evidence>
<evidence type="ECO:0000256" key="1">
    <source>
        <dbReference type="ARBA" id="ARBA00004635"/>
    </source>
</evidence>